<proteinExistence type="inferred from homology"/>
<dbReference type="GO" id="GO:0008360">
    <property type="term" value="P:regulation of cell shape"/>
    <property type="evidence" value="ECO:0007669"/>
    <property type="project" value="UniProtKB-KW"/>
</dbReference>
<evidence type="ECO:0000313" key="8">
    <source>
        <dbReference type="Proteomes" id="UP000183209"/>
    </source>
</evidence>
<comment type="function">
    <text evidence="5">Involved in formation and maintenance of cell shape.</text>
</comment>
<dbReference type="AlphaFoldDB" id="A0A1I6P0N6"/>
<evidence type="ECO:0000256" key="5">
    <source>
        <dbReference type="PIRNR" id="PIRNR038471"/>
    </source>
</evidence>
<keyword evidence="3 5" id="KW-0133">Cell shape</keyword>
<evidence type="ECO:0000256" key="3">
    <source>
        <dbReference type="ARBA" id="ARBA00022960"/>
    </source>
</evidence>
<dbReference type="OrthoDB" id="9811827at2"/>
<dbReference type="InterPro" id="IPR042175">
    <property type="entry name" value="Cell/Rod_MreC_2"/>
</dbReference>
<dbReference type="InterPro" id="IPR055342">
    <property type="entry name" value="MreC_beta-barrel_core"/>
</dbReference>
<dbReference type="Proteomes" id="UP000183209">
    <property type="component" value="Unassembled WGS sequence"/>
</dbReference>
<protein>
    <recommendedName>
        <fullName evidence="2 5">Cell shape-determining protein MreC</fullName>
    </recommendedName>
    <alternativeName>
        <fullName evidence="4 5">Cell shape protein MreC</fullName>
    </alternativeName>
</protein>
<dbReference type="RefSeq" id="WP_074976186.1">
    <property type="nucleotide sequence ID" value="NZ_FPAG01000001.1"/>
</dbReference>
<name>A0A1I6P0N6_9FLAO</name>
<dbReference type="Gene3D" id="2.40.10.350">
    <property type="entry name" value="Rod shape-determining protein MreC, domain 2"/>
    <property type="match status" value="1"/>
</dbReference>
<sequence>MQQIINFFIRNKTFFLYLLLLSISLGFTFQSHSYHKSKFINSANWLSGGIYESMNGIGDFFELKKYNRQLVEENQRLRSLLINNKLISHTDDTLMSDTTSNRQYKVIPAEVIKNSFDLRKNYLTINKGEHDSIRQDMGVISSKGIVGIIENTSGNYSTVQSVLNTISEINAQLKNSNHFGTLEWDGKNQKTVQLVDISRVAPVKVGDTVITGGMSAIFPKGILIGSVSEVNPDVSGNYFIIEIDLFNDMTSLGHVYVINNEHKKEIKQLESETINE</sequence>
<dbReference type="GO" id="GO:0005886">
    <property type="term" value="C:plasma membrane"/>
    <property type="evidence" value="ECO:0007669"/>
    <property type="project" value="TreeGrafter"/>
</dbReference>
<evidence type="ECO:0000256" key="2">
    <source>
        <dbReference type="ARBA" id="ARBA00013855"/>
    </source>
</evidence>
<evidence type="ECO:0000259" key="6">
    <source>
        <dbReference type="Pfam" id="PF04085"/>
    </source>
</evidence>
<dbReference type="NCBIfam" id="NF010532">
    <property type="entry name" value="PRK13922.9-3"/>
    <property type="match status" value="1"/>
</dbReference>
<dbReference type="InterPro" id="IPR042177">
    <property type="entry name" value="Cell/Rod_1"/>
</dbReference>
<feature type="domain" description="Rod shape-determining protein MreC beta-barrel core" evidence="6">
    <location>
        <begin position="111"/>
        <end position="258"/>
    </location>
</feature>
<dbReference type="PANTHER" id="PTHR34138">
    <property type="entry name" value="CELL SHAPE-DETERMINING PROTEIN MREC"/>
    <property type="match status" value="1"/>
</dbReference>
<gene>
    <name evidence="7" type="ORF">SAMN04487906_0052</name>
</gene>
<comment type="similarity">
    <text evidence="1 5">Belongs to the MreC family.</text>
</comment>
<dbReference type="Gene3D" id="2.40.10.340">
    <property type="entry name" value="Rod shape-determining protein MreC, domain 1"/>
    <property type="match status" value="1"/>
</dbReference>
<dbReference type="PANTHER" id="PTHR34138:SF1">
    <property type="entry name" value="CELL SHAPE-DETERMINING PROTEIN MREC"/>
    <property type="match status" value="1"/>
</dbReference>
<accession>A0A1I6P0N6</accession>
<dbReference type="EMBL" id="FPAG01000001">
    <property type="protein sequence ID" value="SFS33715.1"/>
    <property type="molecule type" value="Genomic_DNA"/>
</dbReference>
<evidence type="ECO:0000256" key="4">
    <source>
        <dbReference type="ARBA" id="ARBA00032089"/>
    </source>
</evidence>
<evidence type="ECO:0000313" key="7">
    <source>
        <dbReference type="EMBL" id="SFS33715.1"/>
    </source>
</evidence>
<reference evidence="7 8" key="1">
    <citation type="submission" date="2016-10" db="EMBL/GenBank/DDBJ databases">
        <authorList>
            <person name="de Groot N.N."/>
        </authorList>
    </citation>
    <scope>NUCLEOTIDE SEQUENCE [LARGE SCALE GENOMIC DNA]</scope>
    <source>
        <strain evidence="7 8">CGMCC 1.6114</strain>
    </source>
</reference>
<dbReference type="PIRSF" id="PIRSF038471">
    <property type="entry name" value="MreC"/>
    <property type="match status" value="1"/>
</dbReference>
<organism evidence="7 8">
    <name type="scientific">Zhouia amylolytica</name>
    <dbReference type="NCBI Taxonomy" id="376730"/>
    <lineage>
        <taxon>Bacteria</taxon>
        <taxon>Pseudomonadati</taxon>
        <taxon>Bacteroidota</taxon>
        <taxon>Flavobacteriia</taxon>
        <taxon>Flavobacteriales</taxon>
        <taxon>Flavobacteriaceae</taxon>
        <taxon>Zhouia</taxon>
    </lineage>
</organism>
<dbReference type="InterPro" id="IPR007221">
    <property type="entry name" value="MreC"/>
</dbReference>
<evidence type="ECO:0000256" key="1">
    <source>
        <dbReference type="ARBA" id="ARBA00009369"/>
    </source>
</evidence>
<dbReference type="Pfam" id="PF04085">
    <property type="entry name" value="MreC"/>
    <property type="match status" value="1"/>
</dbReference>